<dbReference type="HOGENOM" id="CLU_010686_13_4_9"/>
<dbReference type="AlphaFoldDB" id="R2RH34"/>
<dbReference type="Gene3D" id="3.40.50.1390">
    <property type="entry name" value="Resolvase, N-terminal catalytic domain"/>
    <property type="match status" value="1"/>
</dbReference>
<evidence type="ECO:0000313" key="10">
    <source>
        <dbReference type="Proteomes" id="UP000014158"/>
    </source>
</evidence>
<keyword evidence="3" id="KW-0233">DNA recombination</keyword>
<evidence type="ECO:0000313" key="9">
    <source>
        <dbReference type="Proteomes" id="UP000013877"/>
    </source>
</evidence>
<evidence type="ECO:0000256" key="2">
    <source>
        <dbReference type="ARBA" id="ARBA00023125"/>
    </source>
</evidence>
<reference evidence="8 10" key="2">
    <citation type="submission" date="2013-03" db="EMBL/GenBank/DDBJ databases">
        <title>The Genome Sequence of Enterococcus raffinosus ATCC_49464 (PacBio/Illumina hybrid assembly).</title>
        <authorList>
            <consortium name="The Broad Institute Genomics Platform"/>
            <consortium name="The Broad Institute Genome Sequencing Center for Infectious Disease"/>
            <person name="Earl A."/>
            <person name="Russ C."/>
            <person name="Gilmore M."/>
            <person name="Surin D."/>
            <person name="Walker B."/>
            <person name="Young S."/>
            <person name="Zeng Q."/>
            <person name="Gargeya S."/>
            <person name="Fitzgerald M."/>
            <person name="Haas B."/>
            <person name="Abouelleil A."/>
            <person name="Allen A.W."/>
            <person name="Alvarado L."/>
            <person name="Arachchi H.M."/>
            <person name="Berlin A.M."/>
            <person name="Chapman S.B."/>
            <person name="Gainer-Dewar J."/>
            <person name="Goldberg J."/>
            <person name="Griggs A."/>
            <person name="Gujja S."/>
            <person name="Hansen M."/>
            <person name="Howarth C."/>
            <person name="Imamovic A."/>
            <person name="Ireland A."/>
            <person name="Larimer J."/>
            <person name="McCowan C."/>
            <person name="Murphy C."/>
            <person name="Pearson M."/>
            <person name="Poon T.W."/>
            <person name="Priest M."/>
            <person name="Roberts A."/>
            <person name="Saif S."/>
            <person name="Shea T."/>
            <person name="Sisk P."/>
            <person name="Sykes S."/>
            <person name="Wortman J."/>
            <person name="Nusbaum C."/>
            <person name="Birren B."/>
        </authorList>
    </citation>
    <scope>NUCLEOTIDE SEQUENCE [LARGE SCALE GENOMIC DNA]</scope>
    <source>
        <strain evidence="8 10">ATCC 49464</strain>
    </source>
</reference>
<keyword evidence="10" id="KW-1185">Reference proteome</keyword>
<evidence type="ECO:0000259" key="6">
    <source>
        <dbReference type="PROSITE" id="PS51736"/>
    </source>
</evidence>
<evidence type="ECO:0000313" key="8">
    <source>
        <dbReference type="EMBL" id="EOT74228.1"/>
    </source>
</evidence>
<dbReference type="GO" id="GO:0015074">
    <property type="term" value="P:DNA integration"/>
    <property type="evidence" value="ECO:0007669"/>
    <property type="project" value="UniProtKB-KW"/>
</dbReference>
<evidence type="ECO:0000256" key="4">
    <source>
        <dbReference type="PIRSR" id="PIRSR606118-50"/>
    </source>
</evidence>
<keyword evidence="1" id="KW-0229">DNA integration</keyword>
<dbReference type="Proteomes" id="UP000014158">
    <property type="component" value="Unassembled WGS sequence"/>
</dbReference>
<dbReference type="GO" id="GO:0003677">
    <property type="term" value="F:DNA binding"/>
    <property type="evidence" value="ECO:0007669"/>
    <property type="project" value="UniProtKB-KW"/>
</dbReference>
<name>R2RH34_9ENTE</name>
<dbReference type="GO" id="GO:0000150">
    <property type="term" value="F:DNA strand exchange activity"/>
    <property type="evidence" value="ECO:0007669"/>
    <property type="project" value="InterPro"/>
</dbReference>
<gene>
    <name evidence="8" type="ORF">I590_03089</name>
    <name evidence="7" type="ORF">UAK_01074</name>
</gene>
<evidence type="ECO:0000256" key="1">
    <source>
        <dbReference type="ARBA" id="ARBA00022908"/>
    </source>
</evidence>
<dbReference type="eggNOG" id="COG1961">
    <property type="taxonomic scope" value="Bacteria"/>
</dbReference>
<dbReference type="PROSITE" id="PS51736">
    <property type="entry name" value="RECOMBINASES_3"/>
    <property type="match status" value="1"/>
</dbReference>
<evidence type="ECO:0000313" key="7">
    <source>
        <dbReference type="EMBL" id="EOH79921.1"/>
    </source>
</evidence>
<dbReference type="Pfam" id="PF00239">
    <property type="entry name" value="Resolvase"/>
    <property type="match status" value="1"/>
</dbReference>
<dbReference type="InterPro" id="IPR036162">
    <property type="entry name" value="Resolvase-like_N_sf"/>
</dbReference>
<dbReference type="InterPro" id="IPR006118">
    <property type="entry name" value="Recombinase_CS"/>
</dbReference>
<dbReference type="InterPro" id="IPR006119">
    <property type="entry name" value="Resolv_N"/>
</dbReference>
<dbReference type="EMBL" id="AJAL01000004">
    <property type="protein sequence ID" value="EOH79921.1"/>
    <property type="molecule type" value="Genomic_DNA"/>
</dbReference>
<protein>
    <recommendedName>
        <fullName evidence="6">Resolvase/invertase-type recombinase catalytic domain-containing protein</fullName>
    </recommendedName>
</protein>
<feature type="domain" description="Resolvase/invertase-type recombinase catalytic" evidence="6">
    <location>
        <begin position="2"/>
        <end position="51"/>
    </location>
</feature>
<accession>R2RH34</accession>
<sequence length="51" mass="5784">MSKIGYARVSSKDQNLDRQLEALQGAKIFSDKLSGKSVERPQLQAMLNYIR</sequence>
<feature type="active site" description="O-(5'-phospho-DNA)-serine intermediate" evidence="4 5">
    <location>
        <position position="10"/>
    </location>
</feature>
<dbReference type="SUPFAM" id="SSF53041">
    <property type="entry name" value="Resolvase-like"/>
    <property type="match status" value="1"/>
</dbReference>
<dbReference type="EMBL" id="ASWF01000004">
    <property type="protein sequence ID" value="EOT74228.1"/>
    <property type="molecule type" value="Genomic_DNA"/>
</dbReference>
<dbReference type="CDD" id="cd03768">
    <property type="entry name" value="SR_ResInv"/>
    <property type="match status" value="1"/>
</dbReference>
<dbReference type="Proteomes" id="UP000013877">
    <property type="component" value="Unassembled WGS sequence"/>
</dbReference>
<dbReference type="PROSITE" id="PS00397">
    <property type="entry name" value="RECOMBINASES_1"/>
    <property type="match status" value="1"/>
</dbReference>
<evidence type="ECO:0000256" key="5">
    <source>
        <dbReference type="PROSITE-ProRule" id="PRU10137"/>
    </source>
</evidence>
<organism evidence="7 9">
    <name type="scientific">Enterococcus raffinosus ATCC 49464</name>
    <dbReference type="NCBI Taxonomy" id="1158602"/>
    <lineage>
        <taxon>Bacteria</taxon>
        <taxon>Bacillati</taxon>
        <taxon>Bacillota</taxon>
        <taxon>Bacilli</taxon>
        <taxon>Lactobacillales</taxon>
        <taxon>Enterococcaceae</taxon>
        <taxon>Enterococcus</taxon>
    </lineage>
</organism>
<comment type="caution">
    <text evidence="7">The sequence shown here is derived from an EMBL/GenBank/DDBJ whole genome shotgun (WGS) entry which is preliminary data.</text>
</comment>
<reference evidence="7 9" key="1">
    <citation type="submission" date="2013-02" db="EMBL/GenBank/DDBJ databases">
        <title>The Genome Sequence of Enterococcus raffinosus ATCC_49464.</title>
        <authorList>
            <consortium name="The Broad Institute Genome Sequencing Platform"/>
            <consortium name="The Broad Institute Genome Sequencing Center for Infectious Disease"/>
            <person name="Earl A.M."/>
            <person name="Gilmore M.S."/>
            <person name="Lebreton F."/>
            <person name="Walker B."/>
            <person name="Young S.K."/>
            <person name="Zeng Q."/>
            <person name="Gargeya S."/>
            <person name="Fitzgerald M."/>
            <person name="Haas B."/>
            <person name="Abouelleil A."/>
            <person name="Alvarado L."/>
            <person name="Arachchi H.M."/>
            <person name="Berlin A.M."/>
            <person name="Chapman S.B."/>
            <person name="Dewar J."/>
            <person name="Goldberg J."/>
            <person name="Griggs A."/>
            <person name="Gujja S."/>
            <person name="Hansen M."/>
            <person name="Howarth C."/>
            <person name="Imamovic A."/>
            <person name="Larimer J."/>
            <person name="McCowan C."/>
            <person name="Murphy C."/>
            <person name="Neiman D."/>
            <person name="Pearson M."/>
            <person name="Priest M."/>
            <person name="Roberts A."/>
            <person name="Saif S."/>
            <person name="Shea T."/>
            <person name="Sisk P."/>
            <person name="Sykes S."/>
            <person name="Wortman J."/>
            <person name="Nusbaum C."/>
            <person name="Birren B."/>
        </authorList>
    </citation>
    <scope>NUCLEOTIDE SEQUENCE [LARGE SCALE GENOMIC DNA]</scope>
    <source>
        <strain evidence="7 9">ATCC 49464</strain>
    </source>
</reference>
<proteinExistence type="predicted"/>
<evidence type="ECO:0000256" key="3">
    <source>
        <dbReference type="ARBA" id="ARBA00023172"/>
    </source>
</evidence>
<keyword evidence="2" id="KW-0238">DNA-binding</keyword>